<dbReference type="AlphaFoldDB" id="A0A0G2E2V3"/>
<evidence type="ECO:0000259" key="3">
    <source>
        <dbReference type="Pfam" id="PF24802"/>
    </source>
</evidence>
<dbReference type="GeneID" id="92011592"/>
<dbReference type="EMBL" id="JAJVCZ030000007">
    <property type="protein sequence ID" value="KAL0258331.1"/>
    <property type="molecule type" value="Genomic_DNA"/>
</dbReference>
<comment type="caution">
    <text evidence="5">The sequence shown here is derived from an EMBL/GenBank/DDBJ whole genome shotgun (WGS) entry which is preliminary data.</text>
</comment>
<evidence type="ECO:0000256" key="2">
    <source>
        <dbReference type="SAM" id="Phobius"/>
    </source>
</evidence>
<feature type="transmembrane region" description="Helical" evidence="2">
    <location>
        <begin position="210"/>
        <end position="230"/>
    </location>
</feature>
<protein>
    <submittedName>
        <fullName evidence="5">Putative integral membrane protein</fullName>
    </submittedName>
</protein>
<feature type="transmembrane region" description="Helical" evidence="2">
    <location>
        <begin position="25"/>
        <end position="47"/>
    </location>
</feature>
<feature type="domain" description="DUF7703" evidence="3">
    <location>
        <begin position="26"/>
        <end position="260"/>
    </location>
</feature>
<feature type="transmembrane region" description="Helical" evidence="2">
    <location>
        <begin position="92"/>
        <end position="117"/>
    </location>
</feature>
<sequence length="389" mass="42174">MSTGPVSNMATRTQSNTGDAGQTTFALSLVMIAFLAIALFNAAELIVMVLITFKRYSGLYFWSVLVAAGGIPIYCLGFTLKFFVTDVPNMNYIGLAFVIVGWIPMVTGQSLALYSRLNLVVHDHRKLRWVLWMIIVNGCAFHGATTGLAFSAEGSTRMAKIYSAYEKAELLAFAVQECTISGLYIYETWKILRPTSAAQGKRITAVRRNLICVNVIVILLDVALIGIELANQYKLQTTFKAFVYSVKLRLEFSVLNTLLRAIQGHASSSYDNENTGSANPNTGFRSGGPGTSHGGVDTFRGTTKTRVGHSEHATTYSNAGKSDGHAGAWEMNDMHNIMKTTEVYVDSSASAAADDDDEAQSTKDGRRAESKASSEIQLTGSGASYLGRD</sequence>
<dbReference type="Pfam" id="PF24802">
    <property type="entry name" value="DUF7703"/>
    <property type="match status" value="1"/>
</dbReference>
<evidence type="ECO:0000313" key="4">
    <source>
        <dbReference type="EMBL" id="KAL0258331.1"/>
    </source>
</evidence>
<reference evidence="5 6" key="1">
    <citation type="submission" date="2015-03" db="EMBL/GenBank/DDBJ databases">
        <authorList>
            <person name="Morales-Cruz A."/>
            <person name="Amrine K.C."/>
            <person name="Cantu D."/>
        </authorList>
    </citation>
    <scope>NUCLEOTIDE SEQUENCE [LARGE SCALE GENOMIC DNA]</scope>
    <source>
        <strain evidence="5">DS831</strain>
    </source>
</reference>
<feature type="compositionally biased region" description="Polar residues" evidence="1">
    <location>
        <begin position="268"/>
        <end position="284"/>
    </location>
</feature>
<evidence type="ECO:0000313" key="5">
    <source>
        <dbReference type="EMBL" id="KKY16691.1"/>
    </source>
</evidence>
<dbReference type="PANTHER" id="PTHR37013:SF3">
    <property type="entry name" value="INTEGRAL MEMBRANE PROTEIN (AFU_ORTHOLOGUE AFUA_1G05950)"/>
    <property type="match status" value="1"/>
</dbReference>
<feature type="compositionally biased region" description="Polar residues" evidence="1">
    <location>
        <begin position="373"/>
        <end position="382"/>
    </location>
</feature>
<dbReference type="Proteomes" id="UP000034182">
    <property type="component" value="Unassembled WGS sequence"/>
</dbReference>
<feature type="transmembrane region" description="Helical" evidence="2">
    <location>
        <begin position="59"/>
        <end position="80"/>
    </location>
</feature>
<dbReference type="EMBL" id="LAQI01000164">
    <property type="protein sequence ID" value="KKY16691.1"/>
    <property type="molecule type" value="Genomic_DNA"/>
</dbReference>
<feature type="region of interest" description="Disordered" evidence="1">
    <location>
        <begin position="347"/>
        <end position="389"/>
    </location>
</feature>
<feature type="compositionally biased region" description="Basic and acidic residues" evidence="1">
    <location>
        <begin position="360"/>
        <end position="372"/>
    </location>
</feature>
<evidence type="ECO:0000313" key="6">
    <source>
        <dbReference type="Proteomes" id="UP000034182"/>
    </source>
</evidence>
<dbReference type="Proteomes" id="UP001430584">
    <property type="component" value="Unassembled WGS sequence"/>
</dbReference>
<dbReference type="InterPro" id="IPR056120">
    <property type="entry name" value="DUF7703"/>
</dbReference>
<dbReference type="PANTHER" id="PTHR37013">
    <property type="entry name" value="INTEGRAL MEMBRANE PROTEIN (AFU_ORTHOLOGUE AFUA_1G05950)-RELATED"/>
    <property type="match status" value="1"/>
</dbReference>
<organism evidence="5 6">
    <name type="scientific">Diplodia seriata</name>
    <dbReference type="NCBI Taxonomy" id="420778"/>
    <lineage>
        <taxon>Eukaryota</taxon>
        <taxon>Fungi</taxon>
        <taxon>Dikarya</taxon>
        <taxon>Ascomycota</taxon>
        <taxon>Pezizomycotina</taxon>
        <taxon>Dothideomycetes</taxon>
        <taxon>Dothideomycetes incertae sedis</taxon>
        <taxon>Botryosphaeriales</taxon>
        <taxon>Botryosphaeriaceae</taxon>
        <taxon>Diplodia</taxon>
    </lineage>
</organism>
<keyword evidence="2" id="KW-0812">Transmembrane</keyword>
<reference evidence="4 7" key="3">
    <citation type="submission" date="2024-02" db="EMBL/GenBank/DDBJ databases">
        <title>De novo assembly and annotation of 12 fungi associated with fruit tree decline syndrome in Ontario, Canada.</title>
        <authorList>
            <person name="Sulman M."/>
            <person name="Ellouze W."/>
            <person name="Ilyukhin E."/>
        </authorList>
    </citation>
    <scope>NUCLEOTIDE SEQUENCE [LARGE SCALE GENOMIC DNA]</scope>
    <source>
        <strain evidence="4 7">FDS-637</strain>
    </source>
</reference>
<accession>A0A0G2E2V3</accession>
<reference evidence="5 6" key="2">
    <citation type="submission" date="2015-05" db="EMBL/GenBank/DDBJ databases">
        <title>Distinctive expansion of gene families associated with plant cell wall degradation and secondary metabolism in the genomes of grapevine trunk pathogens.</title>
        <authorList>
            <person name="Lawrence D.P."/>
            <person name="Travadon R."/>
            <person name="Rolshausen P.E."/>
            <person name="Baumgartner K."/>
        </authorList>
    </citation>
    <scope>NUCLEOTIDE SEQUENCE [LARGE SCALE GENOMIC DNA]</scope>
    <source>
        <strain evidence="5">DS831</strain>
    </source>
</reference>
<evidence type="ECO:0000313" key="7">
    <source>
        <dbReference type="Proteomes" id="UP001430584"/>
    </source>
</evidence>
<gene>
    <name evidence="4" type="ORF">SLS55_007507</name>
    <name evidence="5" type="ORF">UCDDS831_g06755</name>
</gene>
<feature type="transmembrane region" description="Helical" evidence="2">
    <location>
        <begin position="129"/>
        <end position="150"/>
    </location>
</feature>
<name>A0A0G2E2V3_9PEZI</name>
<feature type="region of interest" description="Disordered" evidence="1">
    <location>
        <begin position="268"/>
        <end position="323"/>
    </location>
</feature>
<dbReference type="RefSeq" id="XP_066631360.1">
    <property type="nucleotide sequence ID" value="XM_066778923.1"/>
</dbReference>
<keyword evidence="2" id="KW-1133">Transmembrane helix</keyword>
<evidence type="ECO:0000256" key="1">
    <source>
        <dbReference type="SAM" id="MobiDB-lite"/>
    </source>
</evidence>
<keyword evidence="2" id="KW-0472">Membrane</keyword>
<keyword evidence="7" id="KW-1185">Reference proteome</keyword>
<proteinExistence type="predicted"/>